<keyword evidence="1" id="KW-0472">Membrane</keyword>
<name>A0AAD6N7Q5_PENCN</name>
<keyword evidence="1" id="KW-1133">Transmembrane helix</keyword>
<keyword evidence="3" id="KW-1185">Reference proteome</keyword>
<evidence type="ECO:0000256" key="1">
    <source>
        <dbReference type="SAM" id="Phobius"/>
    </source>
</evidence>
<feature type="transmembrane region" description="Helical" evidence="1">
    <location>
        <begin position="311"/>
        <end position="329"/>
    </location>
</feature>
<feature type="transmembrane region" description="Helical" evidence="1">
    <location>
        <begin position="147"/>
        <end position="168"/>
    </location>
</feature>
<gene>
    <name evidence="2" type="ORF">N7460_007057</name>
</gene>
<accession>A0AAD6N7Q5</accession>
<proteinExistence type="predicted"/>
<evidence type="ECO:0000313" key="3">
    <source>
        <dbReference type="Proteomes" id="UP001219568"/>
    </source>
</evidence>
<dbReference type="EMBL" id="JAQJZL010000006">
    <property type="protein sequence ID" value="KAJ6039025.1"/>
    <property type="molecule type" value="Genomic_DNA"/>
</dbReference>
<feature type="transmembrane region" description="Helical" evidence="1">
    <location>
        <begin position="174"/>
        <end position="193"/>
    </location>
</feature>
<dbReference type="AlphaFoldDB" id="A0AAD6N7Q5"/>
<organism evidence="2 3">
    <name type="scientific">Penicillium canescens</name>
    <dbReference type="NCBI Taxonomy" id="5083"/>
    <lineage>
        <taxon>Eukaryota</taxon>
        <taxon>Fungi</taxon>
        <taxon>Dikarya</taxon>
        <taxon>Ascomycota</taxon>
        <taxon>Pezizomycotina</taxon>
        <taxon>Eurotiomycetes</taxon>
        <taxon>Eurotiomycetidae</taxon>
        <taxon>Eurotiales</taxon>
        <taxon>Aspergillaceae</taxon>
        <taxon>Penicillium</taxon>
    </lineage>
</organism>
<feature type="transmembrane region" description="Helical" evidence="1">
    <location>
        <begin position="286"/>
        <end position="305"/>
    </location>
</feature>
<keyword evidence="1" id="KW-0812">Transmembrane</keyword>
<comment type="caution">
    <text evidence="2">The sequence shown here is derived from an EMBL/GenBank/DDBJ whole genome shotgun (WGS) entry which is preliminary data.</text>
</comment>
<evidence type="ECO:0000313" key="2">
    <source>
        <dbReference type="EMBL" id="KAJ6039025.1"/>
    </source>
</evidence>
<protein>
    <submittedName>
        <fullName evidence="2">Uncharacterized protein</fullName>
    </submittedName>
</protein>
<reference evidence="2" key="1">
    <citation type="journal article" date="2023" name="IMA Fungus">
        <title>Comparative genomic study of the Penicillium genus elucidates a diverse pangenome and 15 lateral gene transfer events.</title>
        <authorList>
            <person name="Petersen C."/>
            <person name="Sorensen T."/>
            <person name="Nielsen M.R."/>
            <person name="Sondergaard T.E."/>
            <person name="Sorensen J.L."/>
            <person name="Fitzpatrick D.A."/>
            <person name="Frisvad J.C."/>
            <person name="Nielsen K.L."/>
        </authorList>
    </citation>
    <scope>NUCLEOTIDE SEQUENCE</scope>
    <source>
        <strain evidence="2">IBT 15450</strain>
    </source>
</reference>
<sequence length="490" mass="55958">MQLARACPTSALPFFSLHPALPVYSPSSLLTYWNFMFYPWKALSAWAPFKIDALGLLTLLGANEVDISLGRLAPSYWLEYMPLLAGFVFAGDRFRAKQPTFTLYNVSSGIVTSNLSAWFTRWMQAQGFHVSRSLVYWEVKRTPQSQWSYFVVSGLISGTLTGFLFAMTILSGDWYGFANTIAIILLVFVRAYMIHANRNAINRTVAAARPFPTTFTSALDTWNEKRKKDPKAPRPSPDSPHWRPEVVKILVVMPDSGAVTMFIPEHLLRGVFVTESPVRSPGFYRLAQWTGWLAFTVHVVTLGMAQLATQLYVIVLTVIPTVLICYGFGCDDSRLYKGWCWLRGKDAGPYIYHAGPQLKATIFEWPEDVEFVKDDKGALCRRDLAPIPAVNRSTARMDLYAWLNFSKEEQDSMWDWHLLPHMRGHDDSWWNTFEEKKRLIRERPPDILAAKQRIQRDLEAKRAVGEFPLLRGRKPMADLEKGSRFVLLAR</sequence>
<dbReference type="Proteomes" id="UP001219568">
    <property type="component" value="Unassembled WGS sequence"/>
</dbReference>
<reference evidence="2" key="2">
    <citation type="submission" date="2023-01" db="EMBL/GenBank/DDBJ databases">
        <authorList>
            <person name="Petersen C."/>
        </authorList>
    </citation>
    <scope>NUCLEOTIDE SEQUENCE</scope>
    <source>
        <strain evidence="2">IBT 15450</strain>
    </source>
</reference>